<keyword evidence="4" id="KW-0808">Transferase</keyword>
<proteinExistence type="predicted"/>
<keyword evidence="1" id="KW-1133">Transmembrane helix</keyword>
<dbReference type="GO" id="GO:0071111">
    <property type="term" value="F:cyclic-guanylate-specific phosphodiesterase activity"/>
    <property type="evidence" value="ECO:0007669"/>
    <property type="project" value="UniProtKB-EC"/>
</dbReference>
<sequence length="595" mass="61637">MSRWQAPEVATPRVIARTLTTFYVLGAVASYGAAAGASSAGPGRGVLVVFGTAALLAAGVLARWLPRWPRGVFHVPVSGAAVLLAAVAAVAPDPTTAVVVAAMTAFVAVDAHFFFARPVAVAHVVVAVTAVSVGLVVQGAVHPGTVLALDVVVLALALVTAQLVSRASSASRDALTGLRNRRGFDDALDELIDTCRRTGTPLSAALLDLDHFKQVNDTSGHAAGDALLCAVAEHWQRALPRSAVLARHGGDEFALLLPGVTGTDALDLVRGAAVGAAGQLSVGVAELAAADGPADLVRRADRALYDAKRAGRGRVELDGGPGAELAADLAAALDAGDVQVVYQGVVDVSSGACVGVEALARWTHPVHGPIGPDVFVPVAEQHGLVGALGQHVLRTAVADLARIRDTTGTQLVLGVNVSGCELTDPAYPQRVLAVLAERDWPAEWLVLEITESVLDAESSAATDGLAALRRAGLHAAVDDFGTGYSSLSRLDTLPVDHLKVDATFTATLTTSPRRVQVLRSLLSLADALAVEVVVEGVETAEQHTVLQQMGCRFAQGWFYDRPAPADHLATRFLSPVTAVRAEWGTRPAPRDPVQL</sequence>
<dbReference type="RefSeq" id="WP_336405519.1">
    <property type="nucleotide sequence ID" value="NZ_JBAPLU010000020.1"/>
</dbReference>
<dbReference type="Gene3D" id="3.20.20.450">
    <property type="entry name" value="EAL domain"/>
    <property type="match status" value="1"/>
</dbReference>
<dbReference type="PANTHER" id="PTHR33121">
    <property type="entry name" value="CYCLIC DI-GMP PHOSPHODIESTERASE PDEF"/>
    <property type="match status" value="1"/>
</dbReference>
<dbReference type="CDD" id="cd01949">
    <property type="entry name" value="GGDEF"/>
    <property type="match status" value="1"/>
</dbReference>
<name>A0ABU8DXH6_9ACTN</name>
<dbReference type="PANTHER" id="PTHR33121:SF70">
    <property type="entry name" value="SIGNALING PROTEIN YKOW"/>
    <property type="match status" value="1"/>
</dbReference>
<feature type="domain" description="EAL" evidence="2">
    <location>
        <begin position="322"/>
        <end position="576"/>
    </location>
</feature>
<organism evidence="4 5">
    <name type="scientific">Klenkia sesuvii</name>
    <dbReference type="NCBI Taxonomy" id="3103137"/>
    <lineage>
        <taxon>Bacteria</taxon>
        <taxon>Bacillati</taxon>
        <taxon>Actinomycetota</taxon>
        <taxon>Actinomycetes</taxon>
        <taxon>Geodermatophilales</taxon>
        <taxon>Geodermatophilaceae</taxon>
        <taxon>Klenkia</taxon>
    </lineage>
</organism>
<keyword evidence="4" id="KW-0548">Nucleotidyltransferase</keyword>
<keyword evidence="1" id="KW-0812">Transmembrane</keyword>
<evidence type="ECO:0000256" key="1">
    <source>
        <dbReference type="SAM" id="Phobius"/>
    </source>
</evidence>
<feature type="transmembrane region" description="Helical" evidence="1">
    <location>
        <begin position="21"/>
        <end position="40"/>
    </location>
</feature>
<dbReference type="EC" id="3.1.4.52" evidence="4"/>
<keyword evidence="4" id="KW-0378">Hydrolase</keyword>
<dbReference type="EC" id="2.7.7.65" evidence="4"/>
<dbReference type="EMBL" id="JBAPLU010000020">
    <property type="protein sequence ID" value="MEI4273398.1"/>
    <property type="molecule type" value="Genomic_DNA"/>
</dbReference>
<evidence type="ECO:0000259" key="2">
    <source>
        <dbReference type="PROSITE" id="PS50883"/>
    </source>
</evidence>
<dbReference type="NCBIfam" id="TIGR00254">
    <property type="entry name" value="GGDEF"/>
    <property type="match status" value="1"/>
</dbReference>
<feature type="transmembrane region" description="Helical" evidence="1">
    <location>
        <begin position="97"/>
        <end position="115"/>
    </location>
</feature>
<feature type="transmembrane region" description="Helical" evidence="1">
    <location>
        <begin position="46"/>
        <end position="65"/>
    </location>
</feature>
<comment type="caution">
    <text evidence="4">The sequence shown here is derived from an EMBL/GenBank/DDBJ whole genome shotgun (WGS) entry which is preliminary data.</text>
</comment>
<evidence type="ECO:0000313" key="4">
    <source>
        <dbReference type="EMBL" id="MEI4273398.1"/>
    </source>
</evidence>
<feature type="domain" description="GGDEF" evidence="3">
    <location>
        <begin position="200"/>
        <end position="320"/>
    </location>
</feature>
<dbReference type="InterPro" id="IPR000160">
    <property type="entry name" value="GGDEF_dom"/>
</dbReference>
<dbReference type="SMART" id="SM00267">
    <property type="entry name" value="GGDEF"/>
    <property type="match status" value="1"/>
</dbReference>
<dbReference type="SMART" id="SM00052">
    <property type="entry name" value="EAL"/>
    <property type="match status" value="1"/>
</dbReference>
<feature type="transmembrane region" description="Helical" evidence="1">
    <location>
        <begin position="72"/>
        <end position="91"/>
    </location>
</feature>
<dbReference type="InterPro" id="IPR029787">
    <property type="entry name" value="Nucleotide_cyclase"/>
</dbReference>
<protein>
    <submittedName>
        <fullName evidence="4">Bifunctional diguanylate cyclase/phosphodiesterase</fullName>
        <ecNumber evidence="4">2.7.7.65</ecNumber>
        <ecNumber evidence="4">3.1.4.52</ecNumber>
    </submittedName>
</protein>
<dbReference type="CDD" id="cd01948">
    <property type="entry name" value="EAL"/>
    <property type="match status" value="1"/>
</dbReference>
<dbReference type="SUPFAM" id="SSF55073">
    <property type="entry name" value="Nucleotide cyclase"/>
    <property type="match status" value="1"/>
</dbReference>
<dbReference type="InterPro" id="IPR001633">
    <property type="entry name" value="EAL_dom"/>
</dbReference>
<dbReference type="SUPFAM" id="SSF141868">
    <property type="entry name" value="EAL domain-like"/>
    <property type="match status" value="1"/>
</dbReference>
<dbReference type="InterPro" id="IPR043128">
    <property type="entry name" value="Rev_trsase/Diguanyl_cyclase"/>
</dbReference>
<evidence type="ECO:0000259" key="3">
    <source>
        <dbReference type="PROSITE" id="PS50887"/>
    </source>
</evidence>
<dbReference type="Gene3D" id="3.30.70.270">
    <property type="match status" value="1"/>
</dbReference>
<evidence type="ECO:0000313" key="5">
    <source>
        <dbReference type="Proteomes" id="UP001361570"/>
    </source>
</evidence>
<dbReference type="Proteomes" id="UP001361570">
    <property type="component" value="Unassembled WGS sequence"/>
</dbReference>
<gene>
    <name evidence="4" type="ORF">TEK04_16880</name>
</gene>
<feature type="transmembrane region" description="Helical" evidence="1">
    <location>
        <begin position="120"/>
        <end position="140"/>
    </location>
</feature>
<dbReference type="InterPro" id="IPR050706">
    <property type="entry name" value="Cyclic-di-GMP_PDE-like"/>
</dbReference>
<dbReference type="Pfam" id="PF00563">
    <property type="entry name" value="EAL"/>
    <property type="match status" value="1"/>
</dbReference>
<dbReference type="PROSITE" id="PS50883">
    <property type="entry name" value="EAL"/>
    <property type="match status" value="1"/>
</dbReference>
<keyword evidence="1" id="KW-0472">Membrane</keyword>
<dbReference type="InterPro" id="IPR035919">
    <property type="entry name" value="EAL_sf"/>
</dbReference>
<accession>A0ABU8DXH6</accession>
<dbReference type="Pfam" id="PF00990">
    <property type="entry name" value="GGDEF"/>
    <property type="match status" value="1"/>
</dbReference>
<keyword evidence="5" id="KW-1185">Reference proteome</keyword>
<dbReference type="GO" id="GO:0052621">
    <property type="term" value="F:diguanylate cyclase activity"/>
    <property type="evidence" value="ECO:0007669"/>
    <property type="project" value="UniProtKB-EC"/>
</dbReference>
<dbReference type="PROSITE" id="PS50887">
    <property type="entry name" value="GGDEF"/>
    <property type="match status" value="1"/>
</dbReference>
<reference evidence="4 5" key="1">
    <citation type="submission" date="2024-03" db="EMBL/GenBank/DDBJ databases">
        <title>Draft genome sequence of Klenkia sp. LSe6-5.</title>
        <authorList>
            <person name="Duangmal K."/>
            <person name="Chantavorakit T."/>
        </authorList>
    </citation>
    <scope>NUCLEOTIDE SEQUENCE [LARGE SCALE GENOMIC DNA]</scope>
    <source>
        <strain evidence="4 5">LSe6-5</strain>
    </source>
</reference>